<evidence type="ECO:0000256" key="1">
    <source>
        <dbReference type="SAM" id="MobiDB-lite"/>
    </source>
</evidence>
<dbReference type="PANTHER" id="PTHR33169">
    <property type="entry name" value="PADR-FAMILY TRANSCRIPTIONAL REGULATOR"/>
    <property type="match status" value="1"/>
</dbReference>
<evidence type="ECO:0000313" key="3">
    <source>
        <dbReference type="EMBL" id="MBB4932595.1"/>
    </source>
</evidence>
<dbReference type="Gene3D" id="1.10.10.10">
    <property type="entry name" value="Winged helix-like DNA-binding domain superfamily/Winged helix DNA-binding domain"/>
    <property type="match status" value="1"/>
</dbReference>
<evidence type="ECO:0000313" key="4">
    <source>
        <dbReference type="Proteomes" id="UP000523007"/>
    </source>
</evidence>
<name>A0A7W7W4C3_9ACTN</name>
<dbReference type="GO" id="GO:0003677">
    <property type="term" value="F:DNA binding"/>
    <property type="evidence" value="ECO:0007669"/>
    <property type="project" value="UniProtKB-KW"/>
</dbReference>
<dbReference type="EMBL" id="JACHJT010000001">
    <property type="protein sequence ID" value="MBB4932595.1"/>
    <property type="molecule type" value="Genomic_DNA"/>
</dbReference>
<proteinExistence type="predicted"/>
<dbReference type="Proteomes" id="UP000523007">
    <property type="component" value="Unassembled WGS sequence"/>
</dbReference>
<dbReference type="InterPro" id="IPR036388">
    <property type="entry name" value="WH-like_DNA-bd_sf"/>
</dbReference>
<dbReference type="InterPro" id="IPR005149">
    <property type="entry name" value="Tscrpt_reg_PadR_N"/>
</dbReference>
<accession>A0A7W7W4C3</accession>
<dbReference type="InterPro" id="IPR036390">
    <property type="entry name" value="WH_DNA-bd_sf"/>
</dbReference>
<keyword evidence="3" id="KW-0238">DNA-binding</keyword>
<dbReference type="InterPro" id="IPR052509">
    <property type="entry name" value="Metal_resp_DNA-bind_regulator"/>
</dbReference>
<reference evidence="3 4" key="1">
    <citation type="submission" date="2020-08" db="EMBL/GenBank/DDBJ databases">
        <title>Sequencing the genomes of 1000 actinobacteria strains.</title>
        <authorList>
            <person name="Klenk H.-P."/>
        </authorList>
    </citation>
    <scope>NUCLEOTIDE SEQUENCE [LARGE SCALE GENOMIC DNA]</scope>
    <source>
        <strain evidence="3 4">DSM 102030</strain>
    </source>
</reference>
<dbReference type="SUPFAM" id="SSF46785">
    <property type="entry name" value="Winged helix' DNA-binding domain"/>
    <property type="match status" value="1"/>
</dbReference>
<comment type="caution">
    <text evidence="3">The sequence shown here is derived from an EMBL/GenBank/DDBJ whole genome shotgun (WGS) entry which is preliminary data.</text>
</comment>
<evidence type="ECO:0000259" key="2">
    <source>
        <dbReference type="Pfam" id="PF03551"/>
    </source>
</evidence>
<dbReference type="Pfam" id="PF03551">
    <property type="entry name" value="PadR"/>
    <property type="match status" value="1"/>
</dbReference>
<feature type="domain" description="Transcription regulator PadR N-terminal" evidence="2">
    <location>
        <begin position="8"/>
        <end position="84"/>
    </location>
</feature>
<keyword evidence="4" id="KW-1185">Reference proteome</keyword>
<organism evidence="3 4">
    <name type="scientific">Lipingzhangella halophila</name>
    <dbReference type="NCBI Taxonomy" id="1783352"/>
    <lineage>
        <taxon>Bacteria</taxon>
        <taxon>Bacillati</taxon>
        <taxon>Actinomycetota</taxon>
        <taxon>Actinomycetes</taxon>
        <taxon>Streptosporangiales</taxon>
        <taxon>Nocardiopsidaceae</taxon>
        <taxon>Lipingzhangella</taxon>
    </lineage>
</organism>
<dbReference type="AlphaFoldDB" id="A0A7W7W4C3"/>
<feature type="region of interest" description="Disordered" evidence="1">
    <location>
        <begin position="186"/>
        <end position="205"/>
    </location>
</feature>
<dbReference type="RefSeq" id="WP_184580129.1">
    <property type="nucleotide sequence ID" value="NZ_JACHJT010000001.1"/>
</dbReference>
<protein>
    <submittedName>
        <fullName evidence="3">DNA-binding PadR family transcriptional regulator</fullName>
    </submittedName>
</protein>
<gene>
    <name evidence="3" type="ORF">F4561_003415</name>
</gene>
<sequence>MSATRLLVLGVVREYGQAHGYQVRRELLSWGAEEWANVKPGSLYHALRQLAKVGMLRTVAVEESDEGPERTLYELTEDGETEFRTLLRKALSDPDVKPEFFGAGLTFLPCLQRWEAITSLRHRFAQLEGKRGELRVLLDEPNLPAKEGKPEHIWELFQWWVARTRVAAEFTAEMIERLKNGAYAMADDDGPSFGQAPPRDRIAES</sequence>
<dbReference type="PANTHER" id="PTHR33169:SF14">
    <property type="entry name" value="TRANSCRIPTIONAL REGULATOR RV3488"/>
    <property type="match status" value="1"/>
</dbReference>